<accession>A0A938X7T7</accession>
<name>A0A938X7T7_9FIRM</name>
<evidence type="ECO:0000313" key="2">
    <source>
        <dbReference type="Proteomes" id="UP000774750"/>
    </source>
</evidence>
<proteinExistence type="predicted"/>
<reference evidence="1" key="2">
    <citation type="journal article" date="2021" name="Sci. Rep.">
        <title>The distribution of antibiotic resistance genes in chicken gut microbiota commensals.</title>
        <authorList>
            <person name="Juricova H."/>
            <person name="Matiasovicova J."/>
            <person name="Kubasova T."/>
            <person name="Cejkova D."/>
            <person name="Rychlik I."/>
        </authorList>
    </citation>
    <scope>NUCLEOTIDE SEQUENCE</scope>
    <source>
        <strain evidence="1">An559</strain>
    </source>
</reference>
<dbReference type="AlphaFoldDB" id="A0A938X7T7"/>
<dbReference type="Proteomes" id="UP000774750">
    <property type="component" value="Unassembled WGS sequence"/>
</dbReference>
<organism evidence="1 2">
    <name type="scientific">Merdimmobilis hominis</name>
    <dbReference type="NCBI Taxonomy" id="2897707"/>
    <lineage>
        <taxon>Bacteria</taxon>
        <taxon>Bacillati</taxon>
        <taxon>Bacillota</taxon>
        <taxon>Clostridia</taxon>
        <taxon>Eubacteriales</taxon>
        <taxon>Oscillospiraceae</taxon>
        <taxon>Merdimmobilis</taxon>
    </lineage>
</organism>
<dbReference type="EMBL" id="JACJKY010000018">
    <property type="protein sequence ID" value="MBM6921518.1"/>
    <property type="molecule type" value="Genomic_DNA"/>
</dbReference>
<keyword evidence="2" id="KW-1185">Reference proteome</keyword>
<gene>
    <name evidence="1" type="ORF">H6A12_10155</name>
</gene>
<comment type="caution">
    <text evidence="1">The sequence shown here is derived from an EMBL/GenBank/DDBJ whole genome shotgun (WGS) entry which is preliminary data.</text>
</comment>
<evidence type="ECO:0000313" key="1">
    <source>
        <dbReference type="EMBL" id="MBM6921518.1"/>
    </source>
</evidence>
<sequence length="61" mass="7150">MCKKGHAYEQLIINRTKRGYSCPYWSECNYRTWRNPVISIVCKPSARGFYPKKPDIEHSAA</sequence>
<protein>
    <submittedName>
        <fullName evidence="1">Uncharacterized protein</fullName>
    </submittedName>
</protein>
<reference evidence="1" key="1">
    <citation type="submission" date="2020-08" db="EMBL/GenBank/DDBJ databases">
        <authorList>
            <person name="Cejkova D."/>
            <person name="Kubasova T."/>
            <person name="Jahodarova E."/>
            <person name="Rychlik I."/>
        </authorList>
    </citation>
    <scope>NUCLEOTIDE SEQUENCE</scope>
    <source>
        <strain evidence="1">An559</strain>
    </source>
</reference>